<proteinExistence type="inferred from homology"/>
<feature type="coiled-coil region" evidence="7">
    <location>
        <begin position="1929"/>
        <end position="1963"/>
    </location>
</feature>
<reference evidence="11 12" key="1">
    <citation type="submission" date="2020-11" db="EMBL/GenBank/DDBJ databases">
        <title>Kefir isolates.</title>
        <authorList>
            <person name="Marcisauskas S."/>
            <person name="Kim Y."/>
            <person name="Blasche S."/>
        </authorList>
    </citation>
    <scope>NUCLEOTIDE SEQUENCE [LARGE SCALE GENOMIC DNA]</scope>
    <source>
        <strain evidence="11 12">KR</strain>
    </source>
</reference>
<feature type="compositionally biased region" description="Polar residues" evidence="8">
    <location>
        <begin position="1426"/>
        <end position="1435"/>
    </location>
</feature>
<dbReference type="Pfam" id="PF22384">
    <property type="entry name" value="PBP2_Ca3427_like"/>
    <property type="match status" value="1"/>
</dbReference>
<feature type="domain" description="Nucleoporin Nup159/Nup146 N-terminal" evidence="9">
    <location>
        <begin position="317"/>
        <end position="654"/>
    </location>
</feature>
<feature type="compositionally biased region" description="Low complexity" evidence="8">
    <location>
        <begin position="1439"/>
        <end position="1463"/>
    </location>
</feature>
<dbReference type="Proteomes" id="UP000777482">
    <property type="component" value="Unassembled WGS sequence"/>
</dbReference>
<accession>A0A9P6VUI2</accession>
<evidence type="ECO:0000256" key="2">
    <source>
        <dbReference type="ARBA" id="ARBA00004418"/>
    </source>
</evidence>
<feature type="compositionally biased region" description="Low complexity" evidence="8">
    <location>
        <begin position="1609"/>
        <end position="1632"/>
    </location>
</feature>
<feature type="compositionally biased region" description="Low complexity" evidence="8">
    <location>
        <begin position="1557"/>
        <end position="1569"/>
    </location>
</feature>
<comment type="caution">
    <text evidence="11">The sequence shown here is derived from an EMBL/GenBank/DDBJ whole genome shotgun (WGS) entry which is preliminary data.</text>
</comment>
<evidence type="ECO:0000256" key="1">
    <source>
        <dbReference type="ARBA" id="ARBA00004123"/>
    </source>
</evidence>
<feature type="region of interest" description="Disordered" evidence="8">
    <location>
        <begin position="2276"/>
        <end position="2295"/>
    </location>
</feature>
<feature type="compositionally biased region" description="Low complexity" evidence="8">
    <location>
        <begin position="1324"/>
        <end position="1341"/>
    </location>
</feature>
<feature type="compositionally biased region" description="Acidic residues" evidence="8">
    <location>
        <begin position="962"/>
        <end position="976"/>
    </location>
</feature>
<feature type="compositionally biased region" description="Low complexity" evidence="8">
    <location>
        <begin position="2437"/>
        <end position="2462"/>
    </location>
</feature>
<evidence type="ECO:0000256" key="6">
    <source>
        <dbReference type="ARBA" id="ARBA00023242"/>
    </source>
</evidence>
<keyword evidence="5" id="KW-0732">Signal</keyword>
<feature type="region of interest" description="Disordered" evidence="8">
    <location>
        <begin position="926"/>
        <end position="1771"/>
    </location>
</feature>
<feature type="compositionally biased region" description="Low complexity" evidence="8">
    <location>
        <begin position="1730"/>
        <end position="1741"/>
    </location>
</feature>
<sequence length="2508" mass="254793">MAALRIGYVREHFSSPLLQLAAQSDYIQLVECPSGTGQIMSRLKANEIDVAIALTESLIAGIAKQTAEFKLVGTYVTSPLNWTVIVGKDSKYQKLEDLRGEKIGVSRVGSGSQVMASYMALREGWTDKDGKVEPIQFEVLDSFKNLRDGMWEHFTTKPYLNEVRFIGNVPTPWHSWAIVATPSTLSPSSPQHTQLQKFLSELSTSIHAFDAPDARASSSKEFVETTWEYPREDVEAWLKQVEYPKGEVNEISKSMVESTLSTLVAAGVLSEPSAGWNLEDFVDTSFLTLTQPVKGATLRLSDTFFDQDVPCTAEPGHLLAVSNHFGWVVAASSQGGFGLFSLPTLRSTARSASPHDTPKVDPALHVPTPSPVDFLRFAMGEKLVVAGLRDGSVAVWRLKSLVEGQSAPLKTLPALVAGESLIDLCPNPAPDSPLLAVLAPSAAAPLTIFNLETSAVHATFPSDLAATSACWSVKGKQLAVGTASGTIVQLSPEGEQKALVPAPADLSPSGAFEVRSVEWLENNVFLATYAKPRTKSEDDVEHEDEVYVITKAGQEMSYTKFADPCPPFGMMGRQGRRWVGRFRNWEPFKHLLVMVNAPSADIGVLAQAAAYSPTSPSNGWATLTLPEDTRPTMPTGDKGDDACPLALELDLSAEQGDPAVLVYTSRGALVYWTFKNERANGKYEGMIKSRDVLTQENEDAAASQVEAKPSPAPASKPTAFGAFAAPSAFGAASTPPAFGSSAASSSKPPVSAFGSTAFGASTTPSSSTPTFGSTSGFGTTPALGSGFGAFGSSAATSSPFGGKPAVSSAAATTPAAGSAFAAVPSSGGFSAFGSVASKTTSGAGGFGAAAAGTTPKASPFGSGSAFGSAPAFGGGATTTPSSGGFAAFGAAKPTSGGFGAFGGGGGSAAAVPGKSVFGAGATASAFGSGGTVAASPTSSSTTTTAPKFSFAPTATRGAKGSDDEDDEEGMGDDDDDSAKPRVDEPPDLEPTKTGLDFGQSVREAEKAGPPKRDTAPATESLSGGFGSLGFGATSSPSTQGLGTSVFGAAAVSSTAATPGLAAPAKPPAFGFGAASATAPTSSPFGGSPFSFGQQPKPAETPASASASQETKPATSAFGTSSGGGFAGFAAPPAKKDGGDEPPKPTFSFAPKTPETATAAKSPEPATPVAKADEPKKEDEATSTPAKDDASTSPASAPAPAPPAFSFAPSPAKSPAGPEEKKPSGSAFGFGGTAGGFGAFAAPKLTPAEDEATAAAPSTPATVVSELAEKSPKEEEEDEAEQDEEGSEEEEEESNEDSDDSDAESDGTEADKSTTAEAPVAPIKPAFSFAPSGSSAAFPKSTGAGGFGAFAGGSSSGFGFGAAAPAKSPSASTGFGFGVAATPSPSASSTGFSFAPRTPSQAAAASDAKVESQPAFSFAPAAKPAIESSTTETKPTFSFAPKSPVATTPASAPAPVSIPAASSPKAEKPKDTTKSLFGFASSPPEEKLRSSGDGSLLNRLGAKEPGSEDEGEEGAAEEEDEGATGEEDEEEEDEEEEGASGDELDESEGGEETAPAVAPSSQPSLLSRLSPAPPSPTPSQPTTVKEPEATKAPEPVKAPSFSFAPPPADAPKTPSFSFAPSPSAQQTASSLAPAVPPMPSPTTSKSPGGFLNFTSTAPRSSSPLSAPPLAVPSFSAAPAKVTPSPAPTAGSFGAPASKPSFSFGAPAAASSASPASNVAGAPKATTPPALAVPSATTTTKAPSPAPAPTPPAPAPAAKPVEPAAPRALSVASTPVPKLGSQLIAAGGAKPPGVTEQGMAGEFLKAYLGVQQDFELLRKNSAIIKDFVAGLGRPCHPPLTKDSRPRLDAQHWSFGDVDKLKQLTREAQPGVEALHAAAVAQKRRITELQSQILKAETKREEASRFLRARSDPAFAKLVRVRQLGPEQTENQRKIRHQVEAVRAKIEQLEEHLLSLKKQLAKEKLGQSTLQAPSLDSIQRAMRNITVAATEKGLELDEIAARLHRMQVVERGNKPTTPRKTSFAMSPLKAVLDQSSILRQSPSPRSSAPVNGQDASEAAAAALGAERVAGNLKKALLSLRGSAPLVNRTACGSQTAQLSRPSAEIQLAFSHGPITGDRLPRPRHFSPPRASVELPPMRGSLSKAETVLPASPATPLEARPKSSFGLDLGGSEPKPATATVAATAPPPVFPSLNLKAAPSFSFATPVASSPPSSSSATSGSRGLRTSSRTHAGAAQLKSNGTPPPSASSSFDWGPLPSSLATTTPAKSASAPANFISLSSTPAASPAPSKLPPSLGAPGLPASIPHKALISFGTTPTATPVKPPPPSSSFGFGSTTPAATALPKPSFSFGASTPALGTSTPAAPPASKAPVFAGSFGFPGSSSTTPSKPAPSFSFGASSTPTAPPPAAKAPTGFSFGAPPASTGTPSAGAPKPSFSFAGVTPSTAPTPAAPAQDDSDASDSGSDADSAADDEHPREHGDQEEWEGDEYGEEDYEDDDDEEGLDAISEHTDEE</sequence>
<feature type="compositionally biased region" description="Low complexity" evidence="8">
    <location>
        <begin position="1203"/>
        <end position="1216"/>
    </location>
</feature>
<evidence type="ECO:0000259" key="10">
    <source>
        <dbReference type="Pfam" id="PF22384"/>
    </source>
</evidence>
<dbReference type="EMBL" id="PUHQ01000120">
    <property type="protein sequence ID" value="KAG0655440.1"/>
    <property type="molecule type" value="Genomic_DNA"/>
</dbReference>
<gene>
    <name evidence="11" type="ORF">C6P46_000980</name>
</gene>
<feature type="compositionally biased region" description="Low complexity" evidence="8">
    <location>
        <begin position="2347"/>
        <end position="2397"/>
    </location>
</feature>
<feature type="compositionally biased region" description="Low complexity" evidence="8">
    <location>
        <begin position="1756"/>
        <end position="1766"/>
    </location>
</feature>
<protein>
    <recommendedName>
        <fullName evidence="13">Nucleoporin</fullName>
    </recommendedName>
</protein>
<dbReference type="Pfam" id="PF16755">
    <property type="entry name" value="Beta-prop_NUP159_NUP214"/>
    <property type="match status" value="1"/>
</dbReference>
<keyword evidence="4" id="KW-0813">Transport</keyword>
<dbReference type="InterPro" id="IPR039462">
    <property type="entry name" value="Nup159/Nup146_N"/>
</dbReference>
<feature type="compositionally biased region" description="Low complexity" evidence="8">
    <location>
        <begin position="2200"/>
        <end position="2226"/>
    </location>
</feature>
<evidence type="ECO:0000256" key="3">
    <source>
        <dbReference type="ARBA" id="ARBA00010742"/>
    </source>
</evidence>
<evidence type="ECO:0000256" key="8">
    <source>
        <dbReference type="SAM" id="MobiDB-lite"/>
    </source>
</evidence>
<dbReference type="SUPFAM" id="SSF117289">
    <property type="entry name" value="Nucleoporin domain"/>
    <property type="match status" value="1"/>
</dbReference>
<dbReference type="GO" id="GO:0042597">
    <property type="term" value="C:periplasmic space"/>
    <property type="evidence" value="ECO:0007669"/>
    <property type="project" value="UniProtKB-SubCell"/>
</dbReference>
<feature type="compositionally biased region" description="Low complexity" evidence="8">
    <location>
        <begin position="1413"/>
        <end position="1424"/>
    </location>
</feature>
<dbReference type="Gene3D" id="2.130.10.10">
    <property type="entry name" value="YVTN repeat-like/Quinoprotein amine dehydrogenase"/>
    <property type="match status" value="1"/>
</dbReference>
<feature type="compositionally biased region" description="Low complexity" evidence="8">
    <location>
        <begin position="1360"/>
        <end position="1395"/>
    </location>
</feature>
<feature type="region of interest" description="Disordered" evidence="8">
    <location>
        <begin position="695"/>
        <end position="715"/>
    </location>
</feature>
<keyword evidence="7" id="KW-0175">Coiled coil</keyword>
<evidence type="ECO:0000256" key="5">
    <source>
        <dbReference type="ARBA" id="ARBA00022729"/>
    </source>
</evidence>
<feature type="compositionally biased region" description="Low complexity" evidence="8">
    <location>
        <begin position="2324"/>
        <end position="2334"/>
    </location>
</feature>
<evidence type="ECO:0000259" key="9">
    <source>
        <dbReference type="Pfam" id="PF16755"/>
    </source>
</evidence>
<feature type="compositionally biased region" description="Acidic residues" evidence="8">
    <location>
        <begin position="2477"/>
        <end position="2498"/>
    </location>
</feature>
<feature type="compositionally biased region" description="Polar residues" evidence="8">
    <location>
        <begin position="2233"/>
        <end position="2247"/>
    </location>
</feature>
<name>A0A9P6VUI2_RHOMI</name>
<feature type="compositionally biased region" description="Gly residues" evidence="8">
    <location>
        <begin position="1342"/>
        <end position="1359"/>
    </location>
</feature>
<feature type="compositionally biased region" description="Basic and acidic residues" evidence="8">
    <location>
        <begin position="1133"/>
        <end position="1142"/>
    </location>
</feature>
<dbReference type="GO" id="GO:0005634">
    <property type="term" value="C:nucleus"/>
    <property type="evidence" value="ECO:0007669"/>
    <property type="project" value="UniProtKB-SubCell"/>
</dbReference>
<dbReference type="InterPro" id="IPR015943">
    <property type="entry name" value="WD40/YVTN_repeat-like_dom_sf"/>
</dbReference>
<feature type="compositionally biased region" description="Acidic residues" evidence="8">
    <location>
        <begin position="1273"/>
        <end position="1307"/>
    </location>
</feature>
<evidence type="ECO:0000313" key="12">
    <source>
        <dbReference type="Proteomes" id="UP000777482"/>
    </source>
</evidence>
<dbReference type="PANTHER" id="PTHR30024">
    <property type="entry name" value="ALIPHATIC SULFONATES-BINDING PROTEIN-RELATED"/>
    <property type="match status" value="1"/>
</dbReference>
<evidence type="ECO:0008006" key="13">
    <source>
        <dbReference type="Google" id="ProtNLM"/>
    </source>
</evidence>
<dbReference type="PANTHER" id="PTHR30024:SF47">
    <property type="entry name" value="TAURINE-BINDING PERIPLASMIC PROTEIN"/>
    <property type="match status" value="1"/>
</dbReference>
<feature type="compositionally biased region" description="Low complexity" evidence="8">
    <location>
        <begin position="1053"/>
        <end position="1095"/>
    </location>
</feature>
<feature type="compositionally biased region" description="Pro residues" evidence="8">
    <location>
        <begin position="1742"/>
        <end position="1755"/>
    </location>
</feature>
<dbReference type="Gene3D" id="3.40.190.10">
    <property type="entry name" value="Periplasmic binding protein-like II"/>
    <property type="match status" value="2"/>
</dbReference>
<organism evidence="11 12">
    <name type="scientific">Rhodotorula mucilaginosa</name>
    <name type="common">Yeast</name>
    <name type="synonym">Rhodotorula rubra</name>
    <dbReference type="NCBI Taxonomy" id="5537"/>
    <lineage>
        <taxon>Eukaryota</taxon>
        <taxon>Fungi</taxon>
        <taxon>Dikarya</taxon>
        <taxon>Basidiomycota</taxon>
        <taxon>Pucciniomycotina</taxon>
        <taxon>Microbotryomycetes</taxon>
        <taxon>Sporidiobolales</taxon>
        <taxon>Sporidiobolaceae</taxon>
        <taxon>Rhodotorula</taxon>
    </lineage>
</organism>
<comment type="similarity">
    <text evidence="3">Belongs to the bacterial solute-binding protein SsuA/TauA family.</text>
</comment>
<dbReference type="InterPro" id="IPR054364">
    <property type="entry name" value="Ca3427-like_PBP2"/>
</dbReference>
<keyword evidence="6" id="KW-0539">Nucleus</keyword>
<feature type="region of interest" description="Disordered" evidence="8">
    <location>
        <begin position="2200"/>
        <end position="2251"/>
    </location>
</feature>
<evidence type="ECO:0000256" key="7">
    <source>
        <dbReference type="SAM" id="Coils"/>
    </source>
</evidence>
<feature type="region of interest" description="Disordered" evidence="8">
    <location>
        <begin position="2309"/>
        <end position="2508"/>
    </location>
</feature>
<dbReference type="OrthoDB" id="1363at2759"/>
<feature type="compositionally biased region" description="Gly residues" evidence="8">
    <location>
        <begin position="1227"/>
        <end position="1237"/>
    </location>
</feature>
<feature type="region of interest" description="Disordered" evidence="8">
    <location>
        <begin position="2109"/>
        <end position="2179"/>
    </location>
</feature>
<dbReference type="SUPFAM" id="SSF53850">
    <property type="entry name" value="Periplasmic binding protein-like II"/>
    <property type="match status" value="1"/>
</dbReference>
<feature type="compositionally biased region" description="Basic and acidic residues" evidence="8">
    <location>
        <begin position="1170"/>
        <end position="1189"/>
    </location>
</feature>
<evidence type="ECO:0000313" key="11">
    <source>
        <dbReference type="EMBL" id="KAG0655440.1"/>
    </source>
</evidence>
<keyword evidence="12" id="KW-1185">Reference proteome</keyword>
<feature type="compositionally biased region" description="Low complexity" evidence="8">
    <location>
        <begin position="1693"/>
        <end position="1721"/>
    </location>
</feature>
<feature type="compositionally biased region" description="Basic and acidic residues" evidence="8">
    <location>
        <begin position="1002"/>
        <end position="1014"/>
    </location>
</feature>
<feature type="compositionally biased region" description="Low complexity" evidence="8">
    <location>
        <begin position="1252"/>
        <end position="1265"/>
    </location>
</feature>
<feature type="compositionally biased region" description="Low complexity" evidence="8">
    <location>
        <begin position="1149"/>
        <end position="1167"/>
    </location>
</feature>
<feature type="compositionally biased region" description="Low complexity" evidence="8">
    <location>
        <begin position="926"/>
        <end position="955"/>
    </location>
</feature>
<feature type="domain" description="Ca3427-like PBP 2" evidence="10">
    <location>
        <begin position="82"/>
        <end position="168"/>
    </location>
</feature>
<evidence type="ECO:0000256" key="4">
    <source>
        <dbReference type="ARBA" id="ARBA00022448"/>
    </source>
</evidence>
<comment type="subcellular location">
    <subcellularLocation>
        <location evidence="1">Nucleus</location>
    </subcellularLocation>
    <subcellularLocation>
        <location evidence="2">Periplasm</location>
    </subcellularLocation>
</comment>
<feature type="compositionally biased region" description="Basic and acidic residues" evidence="8">
    <location>
        <begin position="2466"/>
        <end position="2476"/>
    </location>
</feature>
<feature type="compositionally biased region" description="Polar residues" evidence="8">
    <location>
        <begin position="1102"/>
        <end position="1111"/>
    </location>
</feature>
<feature type="compositionally biased region" description="Acidic residues" evidence="8">
    <location>
        <begin position="1506"/>
        <end position="1550"/>
    </location>
</feature>
<feature type="compositionally biased region" description="Low complexity" evidence="8">
    <location>
        <begin position="2170"/>
        <end position="2179"/>
    </location>
</feature>